<evidence type="ECO:0000313" key="4">
    <source>
        <dbReference type="EMBL" id="MDZ5454966.1"/>
    </source>
</evidence>
<geneLocation type="plasmid" evidence="4">
    <name>unnamed</name>
</geneLocation>
<keyword evidence="4" id="KW-0614">Plasmid</keyword>
<dbReference type="InterPro" id="IPR015421">
    <property type="entry name" value="PyrdxlP-dep_Trfase_major"/>
</dbReference>
<proteinExistence type="predicted"/>
<gene>
    <name evidence="4" type="ORF">SM757_00120</name>
</gene>
<dbReference type="Gene3D" id="3.90.1150.10">
    <property type="entry name" value="Aspartate Aminotransferase, domain 1"/>
    <property type="match status" value="1"/>
</dbReference>
<evidence type="ECO:0000259" key="3">
    <source>
        <dbReference type="Pfam" id="PF00155"/>
    </source>
</evidence>
<dbReference type="GO" id="GO:0008483">
    <property type="term" value="F:transaminase activity"/>
    <property type="evidence" value="ECO:0007669"/>
    <property type="project" value="UniProtKB-KW"/>
</dbReference>
<name>A0ABU5I787_9BURK</name>
<dbReference type="Pfam" id="PF00155">
    <property type="entry name" value="Aminotran_1_2"/>
    <property type="match status" value="1"/>
</dbReference>
<dbReference type="PANTHER" id="PTHR13693">
    <property type="entry name" value="CLASS II AMINOTRANSFERASE/8-AMINO-7-OXONONANOATE SYNTHASE"/>
    <property type="match status" value="1"/>
</dbReference>
<reference evidence="4 5" key="1">
    <citation type="submission" date="2023-11" db="EMBL/GenBank/DDBJ databases">
        <title>Draft genome of Azohydromonas lata strain H1 (DSM1123), a polyhydroxyalkanoate producer.</title>
        <authorList>
            <person name="Traversa D."/>
            <person name="D'Addabbo P."/>
            <person name="Pazzani C."/>
            <person name="Manzari C."/>
            <person name="Chiara M."/>
            <person name="Scrascia M."/>
        </authorList>
    </citation>
    <scope>NUCLEOTIDE SEQUENCE [LARGE SCALE GENOMIC DNA]</scope>
    <source>
        <strain evidence="4 5">H1</strain>
        <plasmid evidence="4">unnamed</plasmid>
    </source>
</reference>
<feature type="domain" description="Aminotransferase class I/classII large" evidence="3">
    <location>
        <begin position="94"/>
        <end position="408"/>
    </location>
</feature>
<dbReference type="Gene3D" id="3.40.640.10">
    <property type="entry name" value="Type I PLP-dependent aspartate aminotransferase-like (Major domain)"/>
    <property type="match status" value="1"/>
</dbReference>
<evidence type="ECO:0000256" key="2">
    <source>
        <dbReference type="ARBA" id="ARBA00022679"/>
    </source>
</evidence>
<sequence>MKHRDAAEANCGWLGRWIETMDELARLKKQVHPMVDAVIEEQRGRQIRIGTRWLTDWASCNYLGLDFDEDVQASIGELVGRWGTHPSWSRLIGTPRPYVDIEEQLTELLGCEDVLCMPTITHIHMSVLPVLAGDGTIFLDSRAHKTIYDGAMLAAGRGTHVVRFRHNDPQHLEQLLRQTKGTGPRVVAMDGINSMTGNAPDLAAFSSLANRYDGLLYVDDAHGFGIIGERGAQARCPYGARGNSVFRHQGVSYDNAVLVGGLSKAYSSLLAFLALPTRLKEALKVLAPPYLYSGPAPVASLATVLAGLEVNRRRGEAIRADVWRKTGRVLDALRALDIRTPNESGFPIIEIPLGRHEDIDAAGHFLFERGIYVTMAAFPLVPKDEVGVRVQVTAANTDAEVDHLIDVLGEMRQRFPMQMPRQVFGSTAAATVPAMSPQSACKAG</sequence>
<evidence type="ECO:0000313" key="5">
    <source>
        <dbReference type="Proteomes" id="UP001293718"/>
    </source>
</evidence>
<keyword evidence="4" id="KW-0032">Aminotransferase</keyword>
<evidence type="ECO:0000256" key="1">
    <source>
        <dbReference type="ARBA" id="ARBA00001933"/>
    </source>
</evidence>
<comment type="caution">
    <text evidence="4">The sequence shown here is derived from an EMBL/GenBank/DDBJ whole genome shotgun (WGS) entry which is preliminary data.</text>
</comment>
<dbReference type="EMBL" id="JAXOJX010000001">
    <property type="protein sequence ID" value="MDZ5454966.1"/>
    <property type="molecule type" value="Genomic_DNA"/>
</dbReference>
<keyword evidence="2" id="KW-0808">Transferase</keyword>
<dbReference type="InterPro" id="IPR015424">
    <property type="entry name" value="PyrdxlP-dep_Trfase"/>
</dbReference>
<dbReference type="InterPro" id="IPR050087">
    <property type="entry name" value="AON_synthase_class-II"/>
</dbReference>
<dbReference type="SUPFAM" id="SSF53383">
    <property type="entry name" value="PLP-dependent transferases"/>
    <property type="match status" value="1"/>
</dbReference>
<comment type="cofactor">
    <cofactor evidence="1">
        <name>pyridoxal 5'-phosphate</name>
        <dbReference type="ChEBI" id="CHEBI:597326"/>
    </cofactor>
</comment>
<dbReference type="RefSeq" id="WP_322464066.1">
    <property type="nucleotide sequence ID" value="NZ_JAXOJX010000001.1"/>
</dbReference>
<accession>A0ABU5I787</accession>
<keyword evidence="5" id="KW-1185">Reference proteome</keyword>
<dbReference type="InterPro" id="IPR015422">
    <property type="entry name" value="PyrdxlP-dep_Trfase_small"/>
</dbReference>
<dbReference type="InterPro" id="IPR004839">
    <property type="entry name" value="Aminotransferase_I/II_large"/>
</dbReference>
<protein>
    <submittedName>
        <fullName evidence="4">Pyridoxal phosphate-dependent aminotransferase family protein</fullName>
    </submittedName>
</protein>
<organism evidence="4 5">
    <name type="scientific">Azohydromonas lata</name>
    <dbReference type="NCBI Taxonomy" id="45677"/>
    <lineage>
        <taxon>Bacteria</taxon>
        <taxon>Pseudomonadati</taxon>
        <taxon>Pseudomonadota</taxon>
        <taxon>Betaproteobacteria</taxon>
        <taxon>Burkholderiales</taxon>
        <taxon>Sphaerotilaceae</taxon>
        <taxon>Azohydromonas</taxon>
    </lineage>
</organism>
<dbReference type="Proteomes" id="UP001293718">
    <property type="component" value="Unassembled WGS sequence"/>
</dbReference>